<sequence length="465" mass="50371">MSIKTLLSLAIASVLLTVLVDSHSWADCVDWRFNNPNKPGWRDSDGKCFGWARQYPVNSGVPFAYLDSASPSRHYQQDPKDFTPCSDTTHGIEPGSDERRQNPISRAYGGRWGTMASAKAGEKICVRWPAQQHAVEDEPDRGVFINMPPTPTTRDPSQSQLMKMTIAKLPYKNCNNTGIIKTNPCGGCFTIPADRKTGAYLVQWRWELNDNEWYTSCWDLQVAGKDTNSNPALPGTEPPAQPEEIVEPSVELPSQPGIEPPSQPEDPIIAPPAPPAQPEEPTTTPPAQPEEPTTTPPAQPEEPITTPPARPEEPVTEPPPQFCRPITAPPAQPGTEHPPPPQPSQPGEPSEPGKPNEPGEPNVDFSGQPSIEPSIQPGGPHEDEPGPLIEPSGPGLPGIEFPDQPEEQDTELIGRPGEHDTELIGLPDLSETEPPARPDELGEPSFTIPGQPIELTGLLGVESND</sequence>
<keyword evidence="2" id="KW-0732">Signal</keyword>
<evidence type="ECO:0000256" key="2">
    <source>
        <dbReference type="SAM" id="SignalP"/>
    </source>
</evidence>
<feature type="compositionally biased region" description="Pro residues" evidence="1">
    <location>
        <begin position="316"/>
        <end position="346"/>
    </location>
</feature>
<evidence type="ECO:0000313" key="4">
    <source>
        <dbReference type="Proteomes" id="UP001194580"/>
    </source>
</evidence>
<comment type="caution">
    <text evidence="3">The sequence shown here is derived from an EMBL/GenBank/DDBJ whole genome shotgun (WGS) entry which is preliminary data.</text>
</comment>
<feature type="chain" id="PRO_5042058149" description="Chitin-binding type-4 domain-containing protein" evidence="2">
    <location>
        <begin position="23"/>
        <end position="465"/>
    </location>
</feature>
<dbReference type="PANTHER" id="PTHR35559:SF1">
    <property type="entry name" value="CHITIN-BINDING TYPE-4 DOMAIN-CONTAINING PROTEIN"/>
    <property type="match status" value="1"/>
</dbReference>
<accession>A0AAD4H896</accession>
<evidence type="ECO:0008006" key="5">
    <source>
        <dbReference type="Google" id="ProtNLM"/>
    </source>
</evidence>
<dbReference type="PANTHER" id="PTHR35559">
    <property type="entry name" value="CHITIN-BINDING TYPE-4 DOMAIN-CONTAINING PROTEIN"/>
    <property type="match status" value="1"/>
</dbReference>
<name>A0AAD4H896_9FUNG</name>
<reference evidence="3" key="1">
    <citation type="journal article" date="2020" name="Fungal Divers.">
        <title>Resolving the Mortierellaceae phylogeny through synthesis of multi-gene phylogenetics and phylogenomics.</title>
        <authorList>
            <person name="Vandepol N."/>
            <person name="Liber J."/>
            <person name="Desiro A."/>
            <person name="Na H."/>
            <person name="Kennedy M."/>
            <person name="Barry K."/>
            <person name="Grigoriev I.V."/>
            <person name="Miller A.N."/>
            <person name="O'Donnell K."/>
            <person name="Stajich J.E."/>
            <person name="Bonito G."/>
        </authorList>
    </citation>
    <scope>NUCLEOTIDE SEQUENCE</scope>
    <source>
        <strain evidence="3">NRRL 28262</strain>
    </source>
</reference>
<keyword evidence="4" id="KW-1185">Reference proteome</keyword>
<protein>
    <recommendedName>
        <fullName evidence="5">Chitin-binding type-4 domain-containing protein</fullName>
    </recommendedName>
</protein>
<dbReference type="Proteomes" id="UP001194580">
    <property type="component" value="Unassembled WGS sequence"/>
</dbReference>
<proteinExistence type="predicted"/>
<dbReference type="EMBL" id="JAAAIL010000304">
    <property type="protein sequence ID" value="KAG0277095.1"/>
    <property type="molecule type" value="Genomic_DNA"/>
</dbReference>
<feature type="signal peptide" evidence="2">
    <location>
        <begin position="1"/>
        <end position="22"/>
    </location>
</feature>
<gene>
    <name evidence="3" type="ORF">BGZ95_006522</name>
</gene>
<evidence type="ECO:0000256" key="1">
    <source>
        <dbReference type="SAM" id="MobiDB-lite"/>
    </source>
</evidence>
<feature type="compositionally biased region" description="Pro residues" evidence="1">
    <location>
        <begin position="258"/>
        <end position="309"/>
    </location>
</feature>
<feature type="region of interest" description="Disordered" evidence="1">
    <location>
        <begin position="227"/>
        <end position="465"/>
    </location>
</feature>
<evidence type="ECO:0000313" key="3">
    <source>
        <dbReference type="EMBL" id="KAG0277095.1"/>
    </source>
</evidence>
<feature type="region of interest" description="Disordered" evidence="1">
    <location>
        <begin position="74"/>
        <end position="104"/>
    </location>
</feature>
<organism evidence="3 4">
    <name type="scientific">Linnemannia exigua</name>
    <dbReference type="NCBI Taxonomy" id="604196"/>
    <lineage>
        <taxon>Eukaryota</taxon>
        <taxon>Fungi</taxon>
        <taxon>Fungi incertae sedis</taxon>
        <taxon>Mucoromycota</taxon>
        <taxon>Mortierellomycotina</taxon>
        <taxon>Mortierellomycetes</taxon>
        <taxon>Mortierellales</taxon>
        <taxon>Mortierellaceae</taxon>
        <taxon>Linnemannia</taxon>
    </lineage>
</organism>
<dbReference type="AlphaFoldDB" id="A0AAD4H896"/>
<dbReference type="PRINTS" id="PR01217">
    <property type="entry name" value="PRICHEXTENSN"/>
</dbReference>